<dbReference type="EMBL" id="CP116968">
    <property type="protein sequence ID" value="WNM63661.1"/>
    <property type="molecule type" value="Genomic_DNA"/>
</dbReference>
<name>A0AA96K222_9BACT</name>
<reference evidence="2 3" key="1">
    <citation type="submission" date="2023-01" db="EMBL/GenBank/DDBJ databases">
        <title>Cultivation and genomic characterization of new, ubiquitous marine nitrite-oxidizing bacteria from the Nitrospirales.</title>
        <authorList>
            <person name="Mueller A.J."/>
            <person name="Daebeler A."/>
            <person name="Herbold C.W."/>
            <person name="Kirkegaard R.H."/>
            <person name="Daims H."/>
        </authorList>
    </citation>
    <scope>NUCLEOTIDE SEQUENCE [LARGE SCALE GENOMIC DNA]</scope>
    <source>
        <strain evidence="2 3">DK</strain>
    </source>
</reference>
<evidence type="ECO:0000313" key="2">
    <source>
        <dbReference type="EMBL" id="WNM63661.1"/>
    </source>
</evidence>
<dbReference type="AlphaFoldDB" id="A0AA96K222"/>
<dbReference type="Pfam" id="PF00501">
    <property type="entry name" value="AMP-binding"/>
    <property type="match status" value="1"/>
</dbReference>
<protein>
    <submittedName>
        <fullName evidence="2">AMP-binding protein</fullName>
    </submittedName>
</protein>
<gene>
    <name evidence="2" type="ORF">PQG83_07875</name>
</gene>
<dbReference type="RefSeq" id="WP_312748350.1">
    <property type="nucleotide sequence ID" value="NZ_CP116968.1"/>
</dbReference>
<accession>A0AA96K222</accession>
<dbReference type="Gene3D" id="3.40.50.980">
    <property type="match status" value="1"/>
</dbReference>
<dbReference type="InterPro" id="IPR000873">
    <property type="entry name" value="AMP-dep_synth/lig_dom"/>
</dbReference>
<dbReference type="SUPFAM" id="SSF56801">
    <property type="entry name" value="Acetyl-CoA synthetase-like"/>
    <property type="match status" value="1"/>
</dbReference>
<keyword evidence="3" id="KW-1185">Reference proteome</keyword>
<evidence type="ECO:0000313" key="3">
    <source>
        <dbReference type="Proteomes" id="UP001302494"/>
    </source>
</evidence>
<dbReference type="Proteomes" id="UP001302494">
    <property type="component" value="Chromosome"/>
</dbReference>
<proteinExistence type="predicted"/>
<sequence length="110" mass="12369">MTANYRQCSYVHRGGETPLLGSTIWSFFEHTVKTCPQAEALVSIPQDRRFTYAGFHQEATKPAKGLMALNVGRGDRIGIRSTNNLEWVFLQTAKALIMGTRSKGRRAWIP</sequence>
<dbReference type="KEGG" id="nneo:PQG83_07875"/>
<feature type="domain" description="AMP-dependent synthetase/ligase" evidence="1">
    <location>
        <begin position="28"/>
        <end position="93"/>
    </location>
</feature>
<evidence type="ECO:0000259" key="1">
    <source>
        <dbReference type="Pfam" id="PF00501"/>
    </source>
</evidence>
<organism evidence="2 3">
    <name type="scientific">Candidatus Nitrospira neomarina</name>
    <dbReference type="NCBI Taxonomy" id="3020899"/>
    <lineage>
        <taxon>Bacteria</taxon>
        <taxon>Pseudomonadati</taxon>
        <taxon>Nitrospirota</taxon>
        <taxon>Nitrospiria</taxon>
        <taxon>Nitrospirales</taxon>
        <taxon>Nitrospiraceae</taxon>
        <taxon>Nitrospira</taxon>
    </lineage>
</organism>